<dbReference type="VEuPathDB" id="VectorBase:ACON2_042243"/>
<keyword evidence="2" id="KW-0812">Transmembrane</keyword>
<dbReference type="InterPro" id="IPR038900">
    <property type="entry name" value="TMC"/>
</dbReference>
<dbReference type="AlphaFoldDB" id="A0A8W7PKZ2"/>
<dbReference type="PANTHER" id="PTHR23302">
    <property type="entry name" value="TRANSMEMBRANE CHANNEL-RELATED"/>
    <property type="match status" value="1"/>
</dbReference>
<dbReference type="GO" id="GO:0005886">
    <property type="term" value="C:plasma membrane"/>
    <property type="evidence" value="ECO:0007669"/>
    <property type="project" value="InterPro"/>
</dbReference>
<keyword evidence="2" id="KW-1133">Transmembrane helix</keyword>
<dbReference type="EnsemblMetazoa" id="ACOM033537-RA">
    <property type="protein sequence ID" value="ACOM033537-PA.1"/>
    <property type="gene ID" value="ACOM033537"/>
</dbReference>
<feature type="transmembrane region" description="Helical" evidence="2">
    <location>
        <begin position="331"/>
        <end position="354"/>
    </location>
</feature>
<sequence>MARHRAVLTDATFHAEVNEVGNQRRHQPAASSVAMDVGGGSSDSGGGGSIVNKSLPEEDKIEVLPDETAEARLGHGDGLYAPAGNPLASVEDQFQSGTVGGVNVSFSQSFRRWSSNFGRSVKNNKRTVYNKTIRLMPSRLQKTLSIDGDLITTSASDVDHITMELGQREQLMEDNPVAEQLRIETIKSIAHKISTKRQIREQLARTGYLSDSVMYYGSYSNRSFTLVPGTAEYSLPHAYFLTITILLLATFVFVSVSMGRAYRISFIESSATVQNILTHKIVCSWDYGIANGKAARLKHATILSELRDYLAQRNRTPAPVGRWQRLRTETLNAAAHATVLALIAAVAACLWAVLDRFGPADHFAAWSALTNDYNSRKRFAFDIDMEIEAETTSKLKAAAACINLCLTSRYPVAMELLPPPFS</sequence>
<dbReference type="GO" id="GO:0008381">
    <property type="term" value="F:mechanosensitive monoatomic ion channel activity"/>
    <property type="evidence" value="ECO:0007669"/>
    <property type="project" value="TreeGrafter"/>
</dbReference>
<reference evidence="3" key="1">
    <citation type="submission" date="2022-08" db="UniProtKB">
        <authorList>
            <consortium name="EnsemblMetazoa"/>
        </authorList>
    </citation>
    <scope>IDENTIFICATION</scope>
</reference>
<evidence type="ECO:0000313" key="3">
    <source>
        <dbReference type="EnsemblMetazoa" id="ACOM033537-PA.1"/>
    </source>
</evidence>
<evidence type="ECO:0000256" key="1">
    <source>
        <dbReference type="SAM" id="MobiDB-lite"/>
    </source>
</evidence>
<feature type="compositionally biased region" description="Gly residues" evidence="1">
    <location>
        <begin position="37"/>
        <end position="49"/>
    </location>
</feature>
<protein>
    <submittedName>
        <fullName evidence="3">Uncharacterized protein</fullName>
    </submittedName>
</protein>
<name>A0A8W7PKZ2_ANOCL</name>
<dbReference type="Proteomes" id="UP000075882">
    <property type="component" value="Unassembled WGS sequence"/>
</dbReference>
<dbReference type="PANTHER" id="PTHR23302:SF43">
    <property type="entry name" value="TMC DOMAIN-CONTAINING PROTEIN"/>
    <property type="match status" value="1"/>
</dbReference>
<keyword evidence="2" id="KW-0472">Membrane</keyword>
<evidence type="ECO:0000256" key="2">
    <source>
        <dbReference type="SAM" id="Phobius"/>
    </source>
</evidence>
<feature type="transmembrane region" description="Helical" evidence="2">
    <location>
        <begin position="238"/>
        <end position="256"/>
    </location>
</feature>
<organism evidence="3">
    <name type="scientific">Anopheles coluzzii</name>
    <name type="common">African malaria mosquito</name>
    <dbReference type="NCBI Taxonomy" id="1518534"/>
    <lineage>
        <taxon>Eukaryota</taxon>
        <taxon>Metazoa</taxon>
        <taxon>Ecdysozoa</taxon>
        <taxon>Arthropoda</taxon>
        <taxon>Hexapoda</taxon>
        <taxon>Insecta</taxon>
        <taxon>Pterygota</taxon>
        <taxon>Neoptera</taxon>
        <taxon>Endopterygota</taxon>
        <taxon>Diptera</taxon>
        <taxon>Nematocera</taxon>
        <taxon>Culicoidea</taxon>
        <taxon>Culicidae</taxon>
        <taxon>Anophelinae</taxon>
        <taxon>Anopheles</taxon>
    </lineage>
</organism>
<feature type="region of interest" description="Disordered" evidence="1">
    <location>
        <begin position="18"/>
        <end position="55"/>
    </location>
</feature>
<accession>A0A8W7PKZ2</accession>
<proteinExistence type="predicted"/>